<reference evidence="2 3" key="1">
    <citation type="journal article" date="2018" name="Sci. Rep.">
        <title>Comparative genomics provides insights into the lifestyle and reveals functional heterogeneity of dark septate endophytic fungi.</title>
        <authorList>
            <person name="Knapp D.G."/>
            <person name="Nemeth J.B."/>
            <person name="Barry K."/>
            <person name="Hainaut M."/>
            <person name="Henrissat B."/>
            <person name="Johnson J."/>
            <person name="Kuo A."/>
            <person name="Lim J.H.P."/>
            <person name="Lipzen A."/>
            <person name="Nolan M."/>
            <person name="Ohm R.A."/>
            <person name="Tamas L."/>
            <person name="Grigoriev I.V."/>
            <person name="Spatafora J.W."/>
            <person name="Nagy L.G."/>
            <person name="Kovacs G.M."/>
        </authorList>
    </citation>
    <scope>NUCLEOTIDE SEQUENCE [LARGE SCALE GENOMIC DNA]</scope>
    <source>
        <strain evidence="2 3">DSE2036</strain>
    </source>
</reference>
<keyword evidence="3" id="KW-1185">Reference proteome</keyword>
<keyword evidence="1" id="KW-0732">Signal</keyword>
<evidence type="ECO:0000313" key="2">
    <source>
        <dbReference type="EMBL" id="PVH98748.1"/>
    </source>
</evidence>
<dbReference type="Proteomes" id="UP000244855">
    <property type="component" value="Unassembled WGS sequence"/>
</dbReference>
<proteinExistence type="predicted"/>
<evidence type="ECO:0000256" key="1">
    <source>
        <dbReference type="SAM" id="SignalP"/>
    </source>
</evidence>
<organism evidence="2 3">
    <name type="scientific">Periconia macrospinosa</name>
    <dbReference type="NCBI Taxonomy" id="97972"/>
    <lineage>
        <taxon>Eukaryota</taxon>
        <taxon>Fungi</taxon>
        <taxon>Dikarya</taxon>
        <taxon>Ascomycota</taxon>
        <taxon>Pezizomycotina</taxon>
        <taxon>Dothideomycetes</taxon>
        <taxon>Pleosporomycetidae</taxon>
        <taxon>Pleosporales</taxon>
        <taxon>Massarineae</taxon>
        <taxon>Periconiaceae</taxon>
        <taxon>Periconia</taxon>
    </lineage>
</organism>
<evidence type="ECO:0008006" key="4">
    <source>
        <dbReference type="Google" id="ProtNLM"/>
    </source>
</evidence>
<accession>A0A2V1DL11</accession>
<feature type="signal peptide" evidence="1">
    <location>
        <begin position="1"/>
        <end position="18"/>
    </location>
</feature>
<evidence type="ECO:0000313" key="3">
    <source>
        <dbReference type="Proteomes" id="UP000244855"/>
    </source>
</evidence>
<dbReference type="AlphaFoldDB" id="A0A2V1DL11"/>
<dbReference type="EMBL" id="KZ805407">
    <property type="protein sequence ID" value="PVH98748.1"/>
    <property type="molecule type" value="Genomic_DNA"/>
</dbReference>
<gene>
    <name evidence="2" type="ORF">DM02DRAFT_31911</name>
</gene>
<protein>
    <recommendedName>
        <fullName evidence="4">Secreted protein</fullName>
    </recommendedName>
</protein>
<feature type="chain" id="PRO_5015892592" description="Secreted protein" evidence="1">
    <location>
        <begin position="19"/>
        <end position="161"/>
    </location>
</feature>
<name>A0A2V1DL11_9PLEO</name>
<sequence length="161" mass="18307">MNFRGCVYLIAWPSLLSSRHIACLDVYNAHRYIVSMPNRTLTSAMHGRATQYTLGTFANNSLRRFIVPGMITFTSIHQSPQPPWNPRMLGLRVPARQLTCLYLPKEMQWLQEQSLMNRLLTMSCLVCRCESVRFNLSSKTNGRDNLPASAYSFSLSSDGGR</sequence>